<dbReference type="SUPFAM" id="SSF52540">
    <property type="entry name" value="P-loop containing nucleoside triphosphate hydrolases"/>
    <property type="match status" value="1"/>
</dbReference>
<dbReference type="InterPro" id="IPR027417">
    <property type="entry name" value="P-loop_NTPase"/>
</dbReference>
<dbReference type="Proteomes" id="UP000030748">
    <property type="component" value="Unassembled WGS sequence"/>
</dbReference>
<dbReference type="InterPro" id="IPR036770">
    <property type="entry name" value="Ankyrin_rpt-contain_sf"/>
</dbReference>
<keyword evidence="4" id="KW-0040">ANK repeat</keyword>
<dbReference type="PROSITE" id="PS50088">
    <property type="entry name" value="ANK_REPEAT"/>
    <property type="match status" value="2"/>
</dbReference>
<evidence type="ECO:0000313" key="7">
    <source>
        <dbReference type="Proteomes" id="UP000030748"/>
    </source>
</evidence>
<feature type="repeat" description="ANK" evidence="4">
    <location>
        <begin position="33"/>
        <end position="65"/>
    </location>
</feature>
<dbReference type="SMART" id="SM00382">
    <property type="entry name" value="AAA"/>
    <property type="match status" value="1"/>
</dbReference>
<dbReference type="PANTHER" id="PTHR43392">
    <property type="entry name" value="AAA-TYPE ATPASE FAMILY PROTEIN / ANKYRIN REPEAT FAMILY PROTEIN"/>
    <property type="match status" value="1"/>
</dbReference>
<dbReference type="GO" id="GO:0005524">
    <property type="term" value="F:ATP binding"/>
    <property type="evidence" value="ECO:0007669"/>
    <property type="project" value="UniProtKB-KW"/>
</dbReference>
<dbReference type="PROSITE" id="PS50297">
    <property type="entry name" value="ANK_REP_REGION"/>
    <property type="match status" value="2"/>
</dbReference>
<keyword evidence="3" id="KW-0067">ATP-binding</keyword>
<evidence type="ECO:0000313" key="6">
    <source>
        <dbReference type="EMBL" id="EYU27274.1"/>
    </source>
</evidence>
<keyword evidence="7" id="KW-1185">Reference proteome</keyword>
<keyword evidence="2" id="KW-0547">Nucleotide-binding</keyword>
<feature type="repeat" description="ANK" evidence="4">
    <location>
        <begin position="66"/>
        <end position="102"/>
    </location>
</feature>
<protein>
    <recommendedName>
        <fullName evidence="5">AAA+ ATPase domain-containing protein</fullName>
    </recommendedName>
</protein>
<dbReference type="Gene3D" id="1.25.40.20">
    <property type="entry name" value="Ankyrin repeat-containing domain"/>
    <property type="match status" value="1"/>
</dbReference>
<dbReference type="InterPro" id="IPR000641">
    <property type="entry name" value="CbxX/CfxQ"/>
</dbReference>
<accession>A0A022QI41</accession>
<dbReference type="InterPro" id="IPR003593">
    <property type="entry name" value="AAA+_ATPase"/>
</dbReference>
<proteinExistence type="inferred from homology"/>
<dbReference type="FunFam" id="3.40.50.300:FF:000216">
    <property type="entry name" value="Type VII secretion ATPase EccA"/>
    <property type="match status" value="1"/>
</dbReference>
<evidence type="ECO:0000259" key="5">
    <source>
        <dbReference type="SMART" id="SM00382"/>
    </source>
</evidence>
<dbReference type="PRINTS" id="PR00819">
    <property type="entry name" value="CBXCFQXSUPER"/>
</dbReference>
<dbReference type="eggNOG" id="KOG4177">
    <property type="taxonomic scope" value="Eukaryota"/>
</dbReference>
<dbReference type="Gene3D" id="3.40.50.300">
    <property type="entry name" value="P-loop containing nucleotide triphosphate hydrolases"/>
    <property type="match status" value="1"/>
</dbReference>
<organism evidence="6 7">
    <name type="scientific">Erythranthe guttata</name>
    <name type="common">Yellow monkey flower</name>
    <name type="synonym">Mimulus guttatus</name>
    <dbReference type="NCBI Taxonomy" id="4155"/>
    <lineage>
        <taxon>Eukaryota</taxon>
        <taxon>Viridiplantae</taxon>
        <taxon>Streptophyta</taxon>
        <taxon>Embryophyta</taxon>
        <taxon>Tracheophyta</taxon>
        <taxon>Spermatophyta</taxon>
        <taxon>Magnoliopsida</taxon>
        <taxon>eudicotyledons</taxon>
        <taxon>Gunneridae</taxon>
        <taxon>Pentapetalae</taxon>
        <taxon>asterids</taxon>
        <taxon>lamiids</taxon>
        <taxon>Lamiales</taxon>
        <taxon>Phrymaceae</taxon>
        <taxon>Erythranthe</taxon>
    </lineage>
</organism>
<dbReference type="PANTHER" id="PTHR43392:SF2">
    <property type="entry name" value="AAA-TYPE ATPASE FAMILY PROTEIN _ ANKYRIN REPEAT FAMILY PROTEIN"/>
    <property type="match status" value="1"/>
</dbReference>
<comment type="similarity">
    <text evidence="1">Belongs to the CbxX/CfxQ family.</text>
</comment>
<gene>
    <name evidence="6" type="ORF">MIMGU_mgv1a021271mg</name>
</gene>
<dbReference type="eggNOG" id="KOG0730">
    <property type="taxonomic scope" value="Eukaryota"/>
</dbReference>
<sequence>MTLHHIYARNNSVDDLKNLLDSWKAALEATNAKGETPLHVAAKNGCNEAAKMLLDYGACVDATTDKSETPLHFAADYAQISGKISIVNTLLKYKADRSAKDSNGRTALHYLRVGNQELKKLLDQDNVAIKQIALANNSNPVIDNGSGMKRTAYDEKMDVFEDELSKIVGLDKLKLRLRTWAKGMLMDKMRRAAGINLGPRKPPHMVFLGNPGTGKTTVARSLGKILQSVGVLSSDKVTEVQRTDLVGKYIGQTGPTTRKKIEEAMGGILLVDEAYRLAPVRSSGNSQDFGMEALEEIMSVLEDGNIVVIFAGYTEPMKRVFSSNEGFCRRVTHFFHFDDFSCKDLAEMVMIKMSKQAKKSRLYGFKLHSSCTWDAVLQVIENNSTEKIRNKLNGGLVDHMLNNARENLDLRLTFDSKGDELSTITLSDLEAGLKMLSDGVNVD</sequence>
<evidence type="ECO:0000256" key="2">
    <source>
        <dbReference type="ARBA" id="ARBA00022741"/>
    </source>
</evidence>
<dbReference type="STRING" id="4155.A0A022QI41"/>
<dbReference type="CDD" id="cd00009">
    <property type="entry name" value="AAA"/>
    <property type="match status" value="1"/>
</dbReference>
<evidence type="ECO:0000256" key="4">
    <source>
        <dbReference type="PROSITE-ProRule" id="PRU00023"/>
    </source>
</evidence>
<dbReference type="SUPFAM" id="SSF48403">
    <property type="entry name" value="Ankyrin repeat"/>
    <property type="match status" value="1"/>
</dbReference>
<reference evidence="6 7" key="1">
    <citation type="journal article" date="2013" name="Proc. Natl. Acad. Sci. U.S.A.">
        <title>Fine-scale variation in meiotic recombination in Mimulus inferred from population shotgun sequencing.</title>
        <authorList>
            <person name="Hellsten U."/>
            <person name="Wright K.M."/>
            <person name="Jenkins J."/>
            <person name="Shu S."/>
            <person name="Yuan Y."/>
            <person name="Wessler S.R."/>
            <person name="Schmutz J."/>
            <person name="Willis J.H."/>
            <person name="Rokhsar D.S."/>
        </authorList>
    </citation>
    <scope>NUCLEOTIDE SEQUENCE [LARGE SCALE GENOMIC DNA]</scope>
    <source>
        <strain evidence="7">cv. DUN x IM62</strain>
    </source>
</reference>
<feature type="domain" description="AAA+ ATPase" evidence="5">
    <location>
        <begin position="201"/>
        <end position="332"/>
    </location>
</feature>
<dbReference type="AlphaFoldDB" id="A0A022QI41"/>
<dbReference type="SMART" id="SM00248">
    <property type="entry name" value="ANK"/>
    <property type="match status" value="2"/>
</dbReference>
<dbReference type="Pfam" id="PF00004">
    <property type="entry name" value="AAA"/>
    <property type="match status" value="1"/>
</dbReference>
<evidence type="ECO:0000256" key="1">
    <source>
        <dbReference type="ARBA" id="ARBA00010378"/>
    </source>
</evidence>
<dbReference type="InterPro" id="IPR002110">
    <property type="entry name" value="Ankyrin_rpt"/>
</dbReference>
<dbReference type="GO" id="GO:0016887">
    <property type="term" value="F:ATP hydrolysis activity"/>
    <property type="evidence" value="ECO:0000318"/>
    <property type="project" value="GO_Central"/>
</dbReference>
<evidence type="ECO:0000256" key="3">
    <source>
        <dbReference type="ARBA" id="ARBA00022840"/>
    </source>
</evidence>
<dbReference type="EMBL" id="KI631457">
    <property type="protein sequence ID" value="EYU27274.1"/>
    <property type="molecule type" value="Genomic_DNA"/>
</dbReference>
<name>A0A022QI41_ERYGU</name>
<dbReference type="Pfam" id="PF12796">
    <property type="entry name" value="Ank_2"/>
    <property type="match status" value="1"/>
</dbReference>
<dbReference type="PhylomeDB" id="A0A022QI41"/>
<dbReference type="InterPro" id="IPR003959">
    <property type="entry name" value="ATPase_AAA_core"/>
</dbReference>
<dbReference type="InterPro" id="IPR050773">
    <property type="entry name" value="CbxX/CfxQ_RuBisCO_ESX"/>
</dbReference>